<accession>A0ABY0IS39</accession>
<keyword evidence="2" id="KW-1185">Reference proteome</keyword>
<protein>
    <recommendedName>
        <fullName evidence="3">Esterase of the alpha/beta hydrolase fold protein</fullName>
    </recommendedName>
</protein>
<dbReference type="Proteomes" id="UP000292136">
    <property type="component" value="Unassembled WGS sequence"/>
</dbReference>
<organism evidence="1 2">
    <name type="scientific">Azospira oryzae</name>
    <dbReference type="NCBI Taxonomy" id="146939"/>
    <lineage>
        <taxon>Bacteria</taxon>
        <taxon>Pseudomonadati</taxon>
        <taxon>Pseudomonadota</taxon>
        <taxon>Betaproteobacteria</taxon>
        <taxon>Rhodocyclales</taxon>
        <taxon>Rhodocyclaceae</taxon>
        <taxon>Azospira</taxon>
    </lineage>
</organism>
<name>A0ABY0IS39_9RHOO</name>
<dbReference type="RefSeq" id="WP_130458851.1">
    <property type="nucleotide sequence ID" value="NZ_SHKM01000001.1"/>
</dbReference>
<comment type="caution">
    <text evidence="1">The sequence shown here is derived from an EMBL/GenBank/DDBJ whole genome shotgun (WGS) entry which is preliminary data.</text>
</comment>
<dbReference type="Pfam" id="PF06821">
    <property type="entry name" value="Ser_hydrolase"/>
    <property type="match status" value="1"/>
</dbReference>
<dbReference type="EMBL" id="SHKM01000001">
    <property type="protein sequence ID" value="RZT90408.1"/>
    <property type="molecule type" value="Genomic_DNA"/>
</dbReference>
<gene>
    <name evidence="1" type="ORF">EV678_1222</name>
</gene>
<dbReference type="Gene3D" id="3.40.50.1820">
    <property type="entry name" value="alpha/beta hydrolase"/>
    <property type="match status" value="1"/>
</dbReference>
<evidence type="ECO:0008006" key="3">
    <source>
        <dbReference type="Google" id="ProtNLM"/>
    </source>
</evidence>
<evidence type="ECO:0000313" key="1">
    <source>
        <dbReference type="EMBL" id="RZT90408.1"/>
    </source>
</evidence>
<evidence type="ECO:0000313" key="2">
    <source>
        <dbReference type="Proteomes" id="UP000292136"/>
    </source>
</evidence>
<dbReference type="InterPro" id="IPR029058">
    <property type="entry name" value="AB_hydrolase_fold"/>
</dbReference>
<dbReference type="InterPro" id="IPR010662">
    <property type="entry name" value="RBBP9/YdeN"/>
</dbReference>
<reference evidence="1 2" key="1">
    <citation type="submission" date="2019-02" db="EMBL/GenBank/DDBJ databases">
        <title>Genomic Encyclopedia of Type Strains, Phase IV (KMG-IV): sequencing the most valuable type-strain genomes for metagenomic binning, comparative biology and taxonomic classification.</title>
        <authorList>
            <person name="Goeker M."/>
        </authorList>
    </citation>
    <scope>NUCLEOTIDE SEQUENCE [LARGE SCALE GENOMIC DNA]</scope>
    <source>
        <strain evidence="1 2">DSM 21223</strain>
    </source>
</reference>
<sequence>MSNPHPVLIVPGFGNSGPDHWQSRWQAAEPHFRRVEQQSWEAPHYTDWRHALEAAVAAAPNPPILVAHSLGCLLVSRWAEESRLPVQGALLVAPPDPQGPAFPAEARGFSPLARSALPFPSLVVASRDDPYGHLIFAAQCAALWGSRFVDAGYCGHINADSGLGDWPWGRELLRSLEA</sequence>
<dbReference type="SUPFAM" id="SSF53474">
    <property type="entry name" value="alpha/beta-Hydrolases"/>
    <property type="match status" value="1"/>
</dbReference>
<proteinExistence type="predicted"/>